<gene>
    <name evidence="1" type="ORF">MSG28_001840</name>
</gene>
<accession>A0ACC0KVM1</accession>
<name>A0ACC0KVM1_CHOFU</name>
<proteinExistence type="predicted"/>
<dbReference type="Proteomes" id="UP001064048">
    <property type="component" value="Chromosome 2"/>
</dbReference>
<keyword evidence="2" id="KW-1185">Reference proteome</keyword>
<comment type="caution">
    <text evidence="1">The sequence shown here is derived from an EMBL/GenBank/DDBJ whole genome shotgun (WGS) entry which is preliminary data.</text>
</comment>
<reference evidence="1 2" key="1">
    <citation type="journal article" date="2022" name="Genome Biol. Evol.">
        <title>The Spruce Budworm Genome: Reconstructing the Evolutionary History of Antifreeze Proteins.</title>
        <authorList>
            <person name="Beliveau C."/>
            <person name="Gagne P."/>
            <person name="Picq S."/>
            <person name="Vernygora O."/>
            <person name="Keeling C.I."/>
            <person name="Pinkney K."/>
            <person name="Doucet D."/>
            <person name="Wen F."/>
            <person name="Johnston J.S."/>
            <person name="Maaroufi H."/>
            <person name="Boyle B."/>
            <person name="Laroche J."/>
            <person name="Dewar K."/>
            <person name="Juretic N."/>
            <person name="Blackburn G."/>
            <person name="Nisole A."/>
            <person name="Brunet B."/>
            <person name="Brandao M."/>
            <person name="Lumley L."/>
            <person name="Duan J."/>
            <person name="Quan G."/>
            <person name="Lucarotti C.J."/>
            <person name="Roe A.D."/>
            <person name="Sperling F.A.H."/>
            <person name="Levesque R.C."/>
            <person name="Cusson M."/>
        </authorList>
    </citation>
    <scope>NUCLEOTIDE SEQUENCE [LARGE SCALE GENOMIC DNA]</scope>
    <source>
        <strain evidence="1">Glfc:IPQL:Cfum</strain>
    </source>
</reference>
<dbReference type="EMBL" id="CM046102">
    <property type="protein sequence ID" value="KAI8440621.1"/>
    <property type="molecule type" value="Genomic_DNA"/>
</dbReference>
<evidence type="ECO:0000313" key="2">
    <source>
        <dbReference type="Proteomes" id="UP001064048"/>
    </source>
</evidence>
<sequence>MAEWIHNSAFKSMTEAVRESEIKQRDPADLLAQPRHSKRRGVPLGLRWRRVVAPEDSPTLPHARRAQNGGDAQNGGAHLSHRRRDARVI</sequence>
<evidence type="ECO:0000313" key="1">
    <source>
        <dbReference type="EMBL" id="KAI8440621.1"/>
    </source>
</evidence>
<protein>
    <submittedName>
        <fullName evidence="1">Uncharacterized protein</fullName>
    </submittedName>
</protein>
<organism evidence="1 2">
    <name type="scientific">Choristoneura fumiferana</name>
    <name type="common">Spruce budworm moth</name>
    <name type="synonym">Archips fumiferana</name>
    <dbReference type="NCBI Taxonomy" id="7141"/>
    <lineage>
        <taxon>Eukaryota</taxon>
        <taxon>Metazoa</taxon>
        <taxon>Ecdysozoa</taxon>
        <taxon>Arthropoda</taxon>
        <taxon>Hexapoda</taxon>
        <taxon>Insecta</taxon>
        <taxon>Pterygota</taxon>
        <taxon>Neoptera</taxon>
        <taxon>Endopterygota</taxon>
        <taxon>Lepidoptera</taxon>
        <taxon>Glossata</taxon>
        <taxon>Ditrysia</taxon>
        <taxon>Tortricoidea</taxon>
        <taxon>Tortricidae</taxon>
        <taxon>Tortricinae</taxon>
        <taxon>Choristoneura</taxon>
    </lineage>
</organism>